<dbReference type="Pfam" id="PF03816">
    <property type="entry name" value="LytR_cpsA_psr"/>
    <property type="match status" value="1"/>
</dbReference>
<dbReference type="EMBL" id="CP011058">
    <property type="protein sequence ID" value="AJY76350.1"/>
    <property type="molecule type" value="Genomic_DNA"/>
</dbReference>
<feature type="compositionally biased region" description="Polar residues" evidence="2">
    <location>
        <begin position="20"/>
        <end position="30"/>
    </location>
</feature>
<dbReference type="PANTHER" id="PTHR33392">
    <property type="entry name" value="POLYISOPRENYL-TEICHOIC ACID--PEPTIDOGLYCAN TEICHOIC ACID TRANSFERASE TAGU"/>
    <property type="match status" value="1"/>
</dbReference>
<reference evidence="5 6" key="1">
    <citation type="journal article" date="2015" name="J. Biotechnol.">
        <title>Complete genome sequence of Paenibacillus beijingensis 7188(T) (=DSM 24997(T)), a novel rhizobacterium from jujube garden soil.</title>
        <authorList>
            <person name="Kwak Y."/>
            <person name="Shin J.H."/>
        </authorList>
    </citation>
    <scope>NUCLEOTIDE SEQUENCE [LARGE SCALE GENOMIC DNA]</scope>
    <source>
        <strain evidence="5 6">DSM 24997</strain>
    </source>
</reference>
<dbReference type="NCBIfam" id="TIGR00350">
    <property type="entry name" value="lytR_cpsA_psr"/>
    <property type="match status" value="1"/>
</dbReference>
<dbReference type="AlphaFoldDB" id="A0A0D5NMG4"/>
<evidence type="ECO:0000313" key="5">
    <source>
        <dbReference type="EMBL" id="AJY76350.1"/>
    </source>
</evidence>
<feature type="transmembrane region" description="Helical" evidence="3">
    <location>
        <begin position="39"/>
        <end position="60"/>
    </location>
</feature>
<evidence type="ECO:0000256" key="2">
    <source>
        <dbReference type="SAM" id="MobiDB-lite"/>
    </source>
</evidence>
<keyword evidence="3" id="KW-0472">Membrane</keyword>
<protein>
    <recommendedName>
        <fullName evidence="4">Cell envelope-related transcriptional attenuator domain-containing protein</fullName>
    </recommendedName>
</protein>
<keyword evidence="3" id="KW-0812">Transmembrane</keyword>
<evidence type="ECO:0000313" key="6">
    <source>
        <dbReference type="Proteomes" id="UP000032633"/>
    </source>
</evidence>
<evidence type="ECO:0000256" key="1">
    <source>
        <dbReference type="ARBA" id="ARBA00006068"/>
    </source>
</evidence>
<dbReference type="KEGG" id="pbj:VN24_19485"/>
<dbReference type="InterPro" id="IPR004474">
    <property type="entry name" value="LytR_CpsA_psr"/>
</dbReference>
<dbReference type="PATRIC" id="fig|1126833.4.peg.4294"/>
<keyword evidence="3" id="KW-1133">Transmembrane helix</keyword>
<proteinExistence type="inferred from homology"/>
<comment type="similarity">
    <text evidence="1">Belongs to the LytR/CpsA/Psr (LCP) family.</text>
</comment>
<dbReference type="Gene3D" id="3.40.630.190">
    <property type="entry name" value="LCP protein"/>
    <property type="match status" value="1"/>
</dbReference>
<feature type="region of interest" description="Disordered" evidence="2">
    <location>
        <begin position="1"/>
        <end position="30"/>
    </location>
</feature>
<evidence type="ECO:0000256" key="3">
    <source>
        <dbReference type="SAM" id="Phobius"/>
    </source>
</evidence>
<dbReference type="RefSeq" id="WP_045671777.1">
    <property type="nucleotide sequence ID" value="NZ_CP011058.1"/>
</dbReference>
<organism evidence="5 6">
    <name type="scientific">Paenibacillus beijingensis</name>
    <dbReference type="NCBI Taxonomy" id="1126833"/>
    <lineage>
        <taxon>Bacteria</taxon>
        <taxon>Bacillati</taxon>
        <taxon>Bacillota</taxon>
        <taxon>Bacilli</taxon>
        <taxon>Bacillales</taxon>
        <taxon>Paenibacillaceae</taxon>
        <taxon>Paenibacillus</taxon>
    </lineage>
</organism>
<keyword evidence="6" id="KW-1185">Reference proteome</keyword>
<dbReference type="InterPro" id="IPR050922">
    <property type="entry name" value="LytR/CpsA/Psr_CW_biosynth"/>
</dbReference>
<accession>A0A0D5NMG4</accession>
<reference evidence="6" key="2">
    <citation type="submission" date="2015-03" db="EMBL/GenBank/DDBJ databases">
        <title>Genome sequence of Paenibacillus beijingensis strain DSM 24997T.</title>
        <authorList>
            <person name="Kwak Y."/>
            <person name="Shin J.-H."/>
        </authorList>
    </citation>
    <scope>NUCLEOTIDE SEQUENCE [LARGE SCALE GENOMIC DNA]</scope>
    <source>
        <strain evidence="6">DSM 24997</strain>
    </source>
</reference>
<gene>
    <name evidence="5" type="ORF">VN24_19485</name>
</gene>
<name>A0A0D5NMG4_9BACL</name>
<dbReference type="PANTHER" id="PTHR33392:SF6">
    <property type="entry name" value="POLYISOPRENYL-TEICHOIC ACID--PEPTIDOGLYCAN TEICHOIC ACID TRANSFERASE TAGU"/>
    <property type="match status" value="1"/>
</dbReference>
<dbReference type="Proteomes" id="UP000032633">
    <property type="component" value="Chromosome"/>
</dbReference>
<feature type="domain" description="Cell envelope-related transcriptional attenuator" evidence="4">
    <location>
        <begin position="105"/>
        <end position="279"/>
    </location>
</feature>
<dbReference type="HOGENOM" id="CLU_016455_5_0_9"/>
<dbReference type="STRING" id="1126833.VN24_19485"/>
<sequence>MNSGTNLPPRSARQGGPNRGNPSKKQVKSMKSASRVRRIFFRLIMLLVVGAACFAGYLFWKTGDAINNISGVETTVPASESVKNKPVAMLLMGVDTRSGTGGSLNTDVLMVAAFHPDSKSATVVSIPRDSRIPVEGYRQRKANGYYAAFISNAKDKNSKLTQTEAEQIARDEMKSMLGDYFGIDIKYSAIINFQGFADVIDALGGVNVNVDMDMDYDDHAGQPGGTSIHLKKGPQKLNGEDALGYVRYRKSNNGKNPSSDFDRNRRQSEVVGAITDELKSVGGISRLGSVIGAVGHNMKTDIPKSEIQNFMKTYFGISKENVNFIPLEGTWKSPYVYLNDSSVEKAKASLQAKLTE</sequence>
<evidence type="ECO:0000259" key="4">
    <source>
        <dbReference type="Pfam" id="PF03816"/>
    </source>
</evidence>
<dbReference type="OrthoDB" id="27330at2"/>